<sequence>MDFKLKTDTFLNSLGEIRNNYHEPIAVSNKSIILCRNLLYNFKKQIIENGFKTEHEEIQFFKRVKQIPLTQLIYYTEIRSFEIQFPKANKDSQKKHITHKLKKLNRFFLYHLDFGHYIETKQSHFDVQYYTRGHLDNILVTSTKFYFQDPDFCTARDMLLSKFKAYKLLIKYLQSRLNKLTEPNNSQADLKWTANKTALTELIYALHCNRVINNGNSDLKEIADSLQNLFNFELGNFYKTFSEIKARKNSRTKFLDDLSTGLITHMNKMDE</sequence>
<accession>A0ABV5H0T9</accession>
<gene>
    <name evidence="1" type="ORF">ACFFU1_11445</name>
</gene>
<reference evidence="1 2" key="1">
    <citation type="submission" date="2024-09" db="EMBL/GenBank/DDBJ databases">
        <authorList>
            <person name="Sun Q."/>
            <person name="Mori K."/>
        </authorList>
    </citation>
    <scope>NUCLEOTIDE SEQUENCE [LARGE SCALE GENOMIC DNA]</scope>
    <source>
        <strain evidence="1 2">CECT 8300</strain>
    </source>
</reference>
<protein>
    <submittedName>
        <fullName evidence="1">RteC domain-containing protein</fullName>
    </submittedName>
</protein>
<dbReference type="Proteomes" id="UP001589590">
    <property type="component" value="Unassembled WGS sequence"/>
</dbReference>
<organism evidence="1 2">
    <name type="scientific">Algibacter miyuki</name>
    <dbReference type="NCBI Taxonomy" id="1306933"/>
    <lineage>
        <taxon>Bacteria</taxon>
        <taxon>Pseudomonadati</taxon>
        <taxon>Bacteroidota</taxon>
        <taxon>Flavobacteriia</taxon>
        <taxon>Flavobacteriales</taxon>
        <taxon>Flavobacteriaceae</taxon>
        <taxon>Algibacter</taxon>
    </lineage>
</organism>
<comment type="caution">
    <text evidence="1">The sequence shown here is derived from an EMBL/GenBank/DDBJ whole genome shotgun (WGS) entry which is preliminary data.</text>
</comment>
<dbReference type="Pfam" id="PF09357">
    <property type="entry name" value="RteC"/>
    <property type="match status" value="1"/>
</dbReference>
<dbReference type="RefSeq" id="WP_290268071.1">
    <property type="nucleotide sequence ID" value="NZ_JAUFQP010000001.1"/>
</dbReference>
<dbReference type="EMBL" id="JBHMFA010000006">
    <property type="protein sequence ID" value="MFB9105517.1"/>
    <property type="molecule type" value="Genomic_DNA"/>
</dbReference>
<name>A0ABV5H0T9_9FLAO</name>
<dbReference type="InterPro" id="IPR018534">
    <property type="entry name" value="Tet_reg_excision_RteC"/>
</dbReference>
<proteinExistence type="predicted"/>
<keyword evidence="2" id="KW-1185">Reference proteome</keyword>
<evidence type="ECO:0000313" key="1">
    <source>
        <dbReference type="EMBL" id="MFB9105517.1"/>
    </source>
</evidence>
<evidence type="ECO:0000313" key="2">
    <source>
        <dbReference type="Proteomes" id="UP001589590"/>
    </source>
</evidence>